<dbReference type="PANTHER" id="PTHR47245:SF2">
    <property type="entry name" value="PEPTIDYL-PROLYL CIS-TRANS ISOMERASE HP_0175-RELATED"/>
    <property type="match status" value="1"/>
</dbReference>
<comment type="similarity">
    <text evidence="2">Belongs to the PpiC/parvulin rotamase family.</text>
</comment>
<gene>
    <name evidence="10" type="ORF">HNQ36_003991</name>
</gene>
<dbReference type="EC" id="5.2.1.8" evidence="3"/>
<evidence type="ECO:0000313" key="11">
    <source>
        <dbReference type="Proteomes" id="UP000521227"/>
    </source>
</evidence>
<evidence type="ECO:0000256" key="1">
    <source>
        <dbReference type="ARBA" id="ARBA00000971"/>
    </source>
</evidence>
<dbReference type="PROSITE" id="PS01096">
    <property type="entry name" value="PPIC_PPIASE_1"/>
    <property type="match status" value="1"/>
</dbReference>
<dbReference type="Pfam" id="PF13616">
    <property type="entry name" value="Rotamase_3"/>
    <property type="match status" value="1"/>
</dbReference>
<sequence>MDCSVSNVLPKPKTISVNGVLIPREAIAREVQNHPAEKPILAWQAAARALVVRELLFQETARLGVEAEPLSDPDGRIETADEAAMRTLVEREVITPEPDEAACRRFYEQNRQRFRSGDLYEAAHILVAAPRGDVAARGEARATADTILAAVKSDHAAFADLATNHSACTTSALEGGYLGQITHGQTVPEFEAALERMQPGDIAIVETRYGFHVVRLDRRAEGQMLPFEIARERIADYLAFSVEHRALAQYISILAGRAEITGISLAAADTPLVQ</sequence>
<evidence type="ECO:0000259" key="9">
    <source>
        <dbReference type="PROSITE" id="PS50198"/>
    </source>
</evidence>
<evidence type="ECO:0000256" key="4">
    <source>
        <dbReference type="ARBA" id="ARBA00018370"/>
    </source>
</evidence>
<evidence type="ECO:0000256" key="6">
    <source>
        <dbReference type="ARBA" id="ARBA00030642"/>
    </source>
</evidence>
<dbReference type="PANTHER" id="PTHR47245">
    <property type="entry name" value="PEPTIDYLPROLYL ISOMERASE"/>
    <property type="match status" value="1"/>
</dbReference>
<dbReference type="GO" id="GO:0003755">
    <property type="term" value="F:peptidyl-prolyl cis-trans isomerase activity"/>
    <property type="evidence" value="ECO:0007669"/>
    <property type="project" value="UniProtKB-KW"/>
</dbReference>
<feature type="domain" description="PpiC" evidence="9">
    <location>
        <begin position="117"/>
        <end position="218"/>
    </location>
</feature>
<keyword evidence="8 10" id="KW-0413">Isomerase</keyword>
<comment type="catalytic activity">
    <reaction evidence="1">
        <text>[protein]-peptidylproline (omega=180) = [protein]-peptidylproline (omega=0)</text>
        <dbReference type="Rhea" id="RHEA:16237"/>
        <dbReference type="Rhea" id="RHEA-COMP:10747"/>
        <dbReference type="Rhea" id="RHEA-COMP:10748"/>
        <dbReference type="ChEBI" id="CHEBI:83833"/>
        <dbReference type="ChEBI" id="CHEBI:83834"/>
        <dbReference type="EC" id="5.2.1.8"/>
    </reaction>
</comment>
<dbReference type="SUPFAM" id="SSF109998">
    <property type="entry name" value="Triger factor/SurA peptide-binding domain-like"/>
    <property type="match status" value="1"/>
</dbReference>
<protein>
    <recommendedName>
        <fullName evidence="4">Parvulin-like PPIase</fullName>
        <ecNumber evidence="3">5.2.1.8</ecNumber>
    </recommendedName>
    <alternativeName>
        <fullName evidence="6">Peptidyl-prolyl cis-trans isomerase plp</fullName>
    </alternativeName>
    <alternativeName>
        <fullName evidence="7">Rotamase plp</fullName>
    </alternativeName>
</protein>
<dbReference type="InterPro" id="IPR050245">
    <property type="entry name" value="PrsA_foldase"/>
</dbReference>
<dbReference type="PROSITE" id="PS50198">
    <property type="entry name" value="PPIC_PPIASE_2"/>
    <property type="match status" value="1"/>
</dbReference>
<dbReference type="Proteomes" id="UP000521227">
    <property type="component" value="Unassembled WGS sequence"/>
</dbReference>
<dbReference type="InterPro" id="IPR027304">
    <property type="entry name" value="Trigger_fact/SurA_dom_sf"/>
</dbReference>
<dbReference type="InterPro" id="IPR000297">
    <property type="entry name" value="PPIase_PpiC"/>
</dbReference>
<dbReference type="AlphaFoldDB" id="A0A840N8D8"/>
<comment type="caution">
    <text evidence="10">The sequence shown here is derived from an EMBL/GenBank/DDBJ whole genome shotgun (WGS) entry which is preliminary data.</text>
</comment>
<evidence type="ECO:0000256" key="3">
    <source>
        <dbReference type="ARBA" id="ARBA00013194"/>
    </source>
</evidence>
<dbReference type="InterPro" id="IPR023058">
    <property type="entry name" value="PPIase_PpiC_CS"/>
</dbReference>
<evidence type="ECO:0000256" key="7">
    <source>
        <dbReference type="ARBA" id="ARBA00031484"/>
    </source>
</evidence>
<evidence type="ECO:0000256" key="8">
    <source>
        <dbReference type="PROSITE-ProRule" id="PRU00278"/>
    </source>
</evidence>
<accession>A0A840N8D8</accession>
<keyword evidence="5 8" id="KW-0697">Rotamase</keyword>
<evidence type="ECO:0000256" key="2">
    <source>
        <dbReference type="ARBA" id="ARBA00007656"/>
    </source>
</evidence>
<proteinExistence type="inferred from homology"/>
<dbReference type="EMBL" id="JACHIJ010000005">
    <property type="protein sequence ID" value="MBB5053991.1"/>
    <property type="molecule type" value="Genomic_DNA"/>
</dbReference>
<evidence type="ECO:0000313" key="10">
    <source>
        <dbReference type="EMBL" id="MBB5053991.1"/>
    </source>
</evidence>
<evidence type="ECO:0000256" key="5">
    <source>
        <dbReference type="ARBA" id="ARBA00023110"/>
    </source>
</evidence>
<reference evidence="10 11" key="1">
    <citation type="submission" date="2020-08" db="EMBL/GenBank/DDBJ databases">
        <title>Genomic Encyclopedia of Type Strains, Phase IV (KMG-IV): sequencing the most valuable type-strain genomes for metagenomic binning, comparative biology and taxonomic classification.</title>
        <authorList>
            <person name="Goeker M."/>
        </authorList>
    </citation>
    <scope>NUCLEOTIDE SEQUENCE [LARGE SCALE GENOMIC DNA]</scope>
    <source>
        <strain evidence="10 11">DSM 17498</strain>
    </source>
</reference>
<name>A0A840N8D8_9BRAD</name>
<organism evidence="10 11">
    <name type="scientific">Afipia massiliensis</name>
    <dbReference type="NCBI Taxonomy" id="211460"/>
    <lineage>
        <taxon>Bacteria</taxon>
        <taxon>Pseudomonadati</taxon>
        <taxon>Pseudomonadota</taxon>
        <taxon>Alphaproteobacteria</taxon>
        <taxon>Hyphomicrobiales</taxon>
        <taxon>Nitrobacteraceae</taxon>
        <taxon>Afipia</taxon>
    </lineage>
</organism>
<dbReference type="InterPro" id="IPR046357">
    <property type="entry name" value="PPIase_dom_sf"/>
</dbReference>
<dbReference type="SUPFAM" id="SSF54534">
    <property type="entry name" value="FKBP-like"/>
    <property type="match status" value="1"/>
</dbReference>
<dbReference type="RefSeq" id="WP_184087726.1">
    <property type="nucleotide sequence ID" value="NZ_JACHIJ010000005.1"/>
</dbReference>
<dbReference type="Gene3D" id="3.10.50.40">
    <property type="match status" value="1"/>
</dbReference>